<sequence length="378" mass="41289">MNRTMDDLSLSAQRRQRPAGSGDLLSLAGTGASRGSPGPAHLDLRAQFRYVQPQPFRHLGAVGSLQGFKNFNISDGGQRSRGIDSESARYRINQASNLGSGYAMTARCLSQEQRFHAKISLAAGSSAFEKKAYQSDNEGGGCPLGKDHENASWMENRIGKTASYLGKIRISWSRTSASGQERPGPTHVLKVCAIVTLQAGHRTLWQNGIWKTTPTRCSEFRHVVRVARLARQPDDKSLQVRRAPGHDFEEKVQTCETWSICNRLISPERSRQIVGRVGGVDRDHMSSCSVYAISSTFEASLVRGVVSEDTLMIISNGISRGHYERDRSSRVAKNTAASSSLKRWKPAGCPWGGSIDSSGAIDSTSSSDEDIFDIGQEV</sequence>
<proteinExistence type="predicted"/>
<dbReference type="AlphaFoldDB" id="A0A166CUE4"/>
<feature type="region of interest" description="Disordered" evidence="1">
    <location>
        <begin position="1"/>
        <end position="39"/>
    </location>
</feature>
<evidence type="ECO:0000256" key="1">
    <source>
        <dbReference type="SAM" id="MobiDB-lite"/>
    </source>
</evidence>
<feature type="region of interest" description="Disordered" evidence="1">
    <location>
        <begin position="355"/>
        <end position="378"/>
    </location>
</feature>
<dbReference type="EMBL" id="KV417624">
    <property type="protein sequence ID" value="KZP14012.1"/>
    <property type="molecule type" value="Genomic_DNA"/>
</dbReference>
<evidence type="ECO:0000313" key="2">
    <source>
        <dbReference type="EMBL" id="KZP14012.1"/>
    </source>
</evidence>
<gene>
    <name evidence="2" type="ORF">FIBSPDRAFT_936020</name>
</gene>
<name>A0A166CUE4_9AGAM</name>
<dbReference type="Proteomes" id="UP000076532">
    <property type="component" value="Unassembled WGS sequence"/>
</dbReference>
<organism evidence="2 3">
    <name type="scientific">Athelia psychrophila</name>
    <dbReference type="NCBI Taxonomy" id="1759441"/>
    <lineage>
        <taxon>Eukaryota</taxon>
        <taxon>Fungi</taxon>
        <taxon>Dikarya</taxon>
        <taxon>Basidiomycota</taxon>
        <taxon>Agaricomycotina</taxon>
        <taxon>Agaricomycetes</taxon>
        <taxon>Agaricomycetidae</taxon>
        <taxon>Atheliales</taxon>
        <taxon>Atheliaceae</taxon>
        <taxon>Athelia</taxon>
    </lineage>
</organism>
<protein>
    <submittedName>
        <fullName evidence="2">Uncharacterized protein</fullName>
    </submittedName>
</protein>
<feature type="compositionally biased region" description="Low complexity" evidence="1">
    <location>
        <begin position="355"/>
        <end position="366"/>
    </location>
</feature>
<evidence type="ECO:0000313" key="3">
    <source>
        <dbReference type="Proteomes" id="UP000076532"/>
    </source>
</evidence>
<accession>A0A166CUE4</accession>
<reference evidence="2 3" key="1">
    <citation type="journal article" date="2016" name="Mol. Biol. Evol.">
        <title>Comparative Genomics of Early-Diverging Mushroom-Forming Fungi Provides Insights into the Origins of Lignocellulose Decay Capabilities.</title>
        <authorList>
            <person name="Nagy L.G."/>
            <person name="Riley R."/>
            <person name="Tritt A."/>
            <person name="Adam C."/>
            <person name="Daum C."/>
            <person name="Floudas D."/>
            <person name="Sun H."/>
            <person name="Yadav J.S."/>
            <person name="Pangilinan J."/>
            <person name="Larsson K.H."/>
            <person name="Matsuura K."/>
            <person name="Barry K."/>
            <person name="Labutti K."/>
            <person name="Kuo R."/>
            <person name="Ohm R.A."/>
            <person name="Bhattacharya S.S."/>
            <person name="Shirouzu T."/>
            <person name="Yoshinaga Y."/>
            <person name="Martin F.M."/>
            <person name="Grigoriev I.V."/>
            <person name="Hibbett D.S."/>
        </authorList>
    </citation>
    <scope>NUCLEOTIDE SEQUENCE [LARGE SCALE GENOMIC DNA]</scope>
    <source>
        <strain evidence="2 3">CBS 109695</strain>
    </source>
</reference>
<keyword evidence="3" id="KW-1185">Reference proteome</keyword>